<gene>
    <name evidence="2" type="ORF">ACFONA_03050</name>
</gene>
<keyword evidence="3" id="KW-1185">Reference proteome</keyword>
<reference evidence="3" key="1">
    <citation type="journal article" date="2019" name="Int. J. Syst. Evol. Microbiol.">
        <title>The Global Catalogue of Microorganisms (GCM) 10K type strain sequencing project: providing services to taxonomists for standard genome sequencing and annotation.</title>
        <authorList>
            <consortium name="The Broad Institute Genomics Platform"/>
            <consortium name="The Broad Institute Genome Sequencing Center for Infectious Disease"/>
            <person name="Wu L."/>
            <person name="Ma J."/>
        </authorList>
    </citation>
    <scope>NUCLEOTIDE SEQUENCE [LARGE SCALE GENOMIC DNA]</scope>
    <source>
        <strain evidence="3">KCTC 42739</strain>
    </source>
</reference>
<evidence type="ECO:0000313" key="3">
    <source>
        <dbReference type="Proteomes" id="UP001595713"/>
    </source>
</evidence>
<protein>
    <submittedName>
        <fullName evidence="2">Phage tail length tape measure family protein</fullName>
    </submittedName>
</protein>
<evidence type="ECO:0000259" key="1">
    <source>
        <dbReference type="Pfam" id="PF06791"/>
    </source>
</evidence>
<dbReference type="Proteomes" id="UP001595713">
    <property type="component" value="Unassembled WGS sequence"/>
</dbReference>
<dbReference type="RefSeq" id="WP_261295915.1">
    <property type="nucleotide sequence ID" value="NZ_JANQBK010000023.1"/>
</dbReference>
<organism evidence="2 3">
    <name type="scientific">Sphingomonas hylomeconis</name>
    <dbReference type="NCBI Taxonomy" id="1395958"/>
    <lineage>
        <taxon>Bacteria</taxon>
        <taxon>Pseudomonadati</taxon>
        <taxon>Pseudomonadota</taxon>
        <taxon>Alphaproteobacteria</taxon>
        <taxon>Sphingomonadales</taxon>
        <taxon>Sphingomonadaceae</taxon>
        <taxon>Sphingomonas</taxon>
    </lineage>
</organism>
<proteinExistence type="predicted"/>
<accession>A0ABV7SSF7</accession>
<comment type="caution">
    <text evidence="2">The sequence shown here is derived from an EMBL/GenBank/DDBJ whole genome shotgun (WGS) entry which is preliminary data.</text>
</comment>
<evidence type="ECO:0000313" key="2">
    <source>
        <dbReference type="EMBL" id="MFC3579131.1"/>
    </source>
</evidence>
<sequence>MPMKSVGFRLHTDGKAEVKNDFREVGAAGKAAMNEVAEGAEQSATRAAAATDALTERQMAAYRRQAAQAKVAAAQAGVRSQFDAVAADRGSGNQFATVNLDRSTGAARQSAAVFEAAALAEEHLANAAMKLRAAIDPAYAGQARYNSEMAEARTLIAANAISLDDYCTKLRIESGLLQANTAAHRLGASSAGAQRAAMQGLSFQLQDVFTQLSMGANPIQVVAIQGGQLAGQFANLESKAGAVARFMIGPWGLALTAGALVLAPFIGKLIDSNSALDDAVDKLKKDAAETEVNRKAKERFALSTAGVSAAIRDQEAALDATAKSSKTAAEQDSETAAANLKHIITTRELTVALLARAKAEYAASQSMLNPNGGAAQYVYANRLAEIQAQAKQADADLATARRNSQSAMANLADENARRSLDPVEAIKRSYDGPAGLIAKAKQRLIAEGATRAEMERQLGILRQQQAARIKAAQETDRPGRRDGETLTAAAVAKMLRDAIPGVQVTSTTGGKHVPNSYHYKSQAVDFVPAGGMASMDKADVRRLFESRGIDVVELLGPGDKGHSDHFHVAWTKGKLALDEFSDAAKRAQDRERDIQSLTSQFDPAKAAADDYQRTLAKIAATHLDPATAARYAEGAKDAFIKARAAAFSLPSVEGYRGDQTVEDERLKQIEESDRRRQEYIQQFRADQGAALAYSQAELDLVGASDTVREAILSKLQLANELMRNGVDIQSAEGQALIGIGAQIDANNARLKVQAAAWDEVRGFGSQFAETVLSEDTWSSWGNAGKTILNELKSEFIKLALLNPLKNMINGNDALPTLTSIFTSFAGAGRNAVGTENWSGGMTWVAENGPELINLPAGSKVTSAADTRRMLAGNDNRPMQVSIDASIHAPGASAEQLAVVAENQRQMAEQLPGRVIAIMNDAKVRGQA</sequence>
<dbReference type="InterPro" id="IPR009628">
    <property type="entry name" value="Phage_tape_measure_N"/>
</dbReference>
<dbReference type="EMBL" id="JBHRXP010000001">
    <property type="protein sequence ID" value="MFC3579131.1"/>
    <property type="molecule type" value="Genomic_DNA"/>
</dbReference>
<feature type="domain" description="Bacteriophage tail tape measure N-terminal" evidence="1">
    <location>
        <begin position="188"/>
        <end position="346"/>
    </location>
</feature>
<name>A0ABV7SSF7_9SPHN</name>
<dbReference type="Pfam" id="PF06791">
    <property type="entry name" value="TMP_2"/>
    <property type="match status" value="1"/>
</dbReference>